<dbReference type="InterPro" id="IPR027417">
    <property type="entry name" value="P-loop_NTPase"/>
</dbReference>
<dbReference type="SUPFAM" id="SSF52540">
    <property type="entry name" value="P-loop containing nucleoside triphosphate hydrolases"/>
    <property type="match status" value="1"/>
</dbReference>
<dbReference type="GO" id="GO:0019136">
    <property type="term" value="F:deoxynucleoside kinase activity"/>
    <property type="evidence" value="ECO:0007669"/>
    <property type="project" value="TreeGrafter"/>
</dbReference>
<protein>
    <submittedName>
        <fullName evidence="2">Thymidine kinase 2-like isoform X2</fullName>
    </submittedName>
</protein>
<dbReference type="VEuPathDB" id="VectorBase:LDEU007796"/>
<feature type="non-terminal residue" evidence="2">
    <location>
        <position position="66"/>
    </location>
</feature>
<dbReference type="Pfam" id="PF01712">
    <property type="entry name" value="dNK"/>
    <property type="match status" value="1"/>
</dbReference>
<dbReference type="EMBL" id="NCKV01005169">
    <property type="protein sequence ID" value="RWS24244.1"/>
    <property type="molecule type" value="Genomic_DNA"/>
</dbReference>
<dbReference type="OrthoDB" id="567086at2759"/>
<dbReference type="PANTHER" id="PTHR10513:SF35">
    <property type="entry name" value="DEOXYADENOSINE KINASE"/>
    <property type="match status" value="1"/>
</dbReference>
<dbReference type="Proteomes" id="UP000288716">
    <property type="component" value="Unassembled WGS sequence"/>
</dbReference>
<comment type="caution">
    <text evidence="2">The sequence shown here is derived from an EMBL/GenBank/DDBJ whole genome shotgun (WGS) entry which is preliminary data.</text>
</comment>
<accession>A0A443S9V0</accession>
<dbReference type="InterPro" id="IPR031314">
    <property type="entry name" value="DNK_dom"/>
</dbReference>
<evidence type="ECO:0000313" key="3">
    <source>
        <dbReference type="Proteomes" id="UP000288716"/>
    </source>
</evidence>
<name>A0A443S9V0_9ACAR</name>
<dbReference type="GO" id="GO:0005739">
    <property type="term" value="C:mitochondrion"/>
    <property type="evidence" value="ECO:0007669"/>
    <property type="project" value="TreeGrafter"/>
</dbReference>
<feature type="domain" description="Deoxynucleoside kinase" evidence="1">
    <location>
        <begin position="1"/>
        <end position="65"/>
    </location>
</feature>
<evidence type="ECO:0000259" key="1">
    <source>
        <dbReference type="Pfam" id="PF01712"/>
    </source>
</evidence>
<dbReference type="AlphaFoldDB" id="A0A443S9V0"/>
<keyword evidence="2" id="KW-0418">Kinase</keyword>
<reference evidence="2 3" key="1">
    <citation type="journal article" date="2018" name="Gigascience">
        <title>Genomes of trombidid mites reveal novel predicted allergens and laterally-transferred genes associated with secondary metabolism.</title>
        <authorList>
            <person name="Dong X."/>
            <person name="Chaisiri K."/>
            <person name="Xia D."/>
            <person name="Armstrong S.D."/>
            <person name="Fang Y."/>
            <person name="Donnelly M.J."/>
            <person name="Kadowaki T."/>
            <person name="McGarry J.W."/>
            <person name="Darby A.C."/>
            <person name="Makepeace B.L."/>
        </authorList>
    </citation>
    <scope>NUCLEOTIDE SEQUENCE [LARGE SCALE GENOMIC DNA]</scope>
    <source>
        <strain evidence="2">UoL-UT</strain>
    </source>
</reference>
<gene>
    <name evidence="2" type="ORF">B4U80_06012</name>
</gene>
<dbReference type="InterPro" id="IPR050566">
    <property type="entry name" value="Deoxyribonucleoside_kinase"/>
</dbReference>
<keyword evidence="2" id="KW-0808">Transferase</keyword>
<keyword evidence="3" id="KW-1185">Reference proteome</keyword>
<dbReference type="STRING" id="299467.A0A443S9V0"/>
<evidence type="ECO:0000313" key="2">
    <source>
        <dbReference type="EMBL" id="RWS24244.1"/>
    </source>
</evidence>
<dbReference type="PANTHER" id="PTHR10513">
    <property type="entry name" value="DEOXYNUCLEOSIDE KINASE"/>
    <property type="match status" value="1"/>
</dbReference>
<organism evidence="2 3">
    <name type="scientific">Leptotrombidium deliense</name>
    <dbReference type="NCBI Taxonomy" id="299467"/>
    <lineage>
        <taxon>Eukaryota</taxon>
        <taxon>Metazoa</taxon>
        <taxon>Ecdysozoa</taxon>
        <taxon>Arthropoda</taxon>
        <taxon>Chelicerata</taxon>
        <taxon>Arachnida</taxon>
        <taxon>Acari</taxon>
        <taxon>Acariformes</taxon>
        <taxon>Trombidiformes</taxon>
        <taxon>Prostigmata</taxon>
        <taxon>Anystina</taxon>
        <taxon>Parasitengona</taxon>
        <taxon>Trombiculoidea</taxon>
        <taxon>Trombiculidae</taxon>
        <taxon>Leptotrombidium</taxon>
    </lineage>
</organism>
<proteinExistence type="predicted"/>
<sequence>MSIEGNIGCGKTTLLKLIVSESDVKTETYGEPIEQWKNVNGENLLHRVYCDPCRWCFTMQQYVMVT</sequence>
<dbReference type="Gene3D" id="3.40.50.300">
    <property type="entry name" value="P-loop containing nucleotide triphosphate hydrolases"/>
    <property type="match status" value="1"/>
</dbReference>